<dbReference type="NCBIfam" id="TIGR00044">
    <property type="entry name" value="YggS family pyridoxal phosphate-dependent enzyme"/>
    <property type="match status" value="1"/>
</dbReference>
<accession>A0ABS1GJH4</accession>
<dbReference type="PANTHER" id="PTHR10146:SF14">
    <property type="entry name" value="PYRIDOXAL PHOSPHATE HOMEOSTASIS PROTEIN"/>
    <property type="match status" value="1"/>
</dbReference>
<evidence type="ECO:0000259" key="4">
    <source>
        <dbReference type="Pfam" id="PF01168"/>
    </source>
</evidence>
<sequence>MTIRENVLRVKEIISAAAIRSKRKPEDIILLAASKTQPVEKIIQAYQAGVRYFGENRVQEGIKKIEQLKDYTDIHWHLIGGLQTNKAKYAVRHFELIHSLDREALADEIDKRAKKIGKVQDVLIEVNVGEEESKYGVKPSDLERLFEYSLSKENINILGLMCIPPYFEDKEKSRPYFAMLRDLRDKIEEKFAVKLPHLSMGMSHDFDVAIEEGATIVRVGTAIFGERK</sequence>
<dbReference type="RefSeq" id="WP_200674484.1">
    <property type="nucleotide sequence ID" value="NZ_JAACYA010000002.1"/>
</dbReference>
<dbReference type="EMBL" id="JAACYA010000002">
    <property type="protein sequence ID" value="MBK3333077.1"/>
    <property type="molecule type" value="Genomic_DNA"/>
</dbReference>
<comment type="similarity">
    <text evidence="2 3">Belongs to the pyridoxal phosphate-binding protein YggS/PROSC family.</text>
</comment>
<proteinExistence type="inferred from homology"/>
<dbReference type="Gene3D" id="3.20.20.10">
    <property type="entry name" value="Alanine racemase"/>
    <property type="match status" value="1"/>
</dbReference>
<dbReference type="Proteomes" id="UP000772812">
    <property type="component" value="Unassembled WGS sequence"/>
</dbReference>
<evidence type="ECO:0000313" key="6">
    <source>
        <dbReference type="Proteomes" id="UP000772812"/>
    </source>
</evidence>
<feature type="domain" description="Alanine racemase N-terminal" evidence="4">
    <location>
        <begin position="39"/>
        <end position="227"/>
    </location>
</feature>
<keyword evidence="6" id="KW-1185">Reference proteome</keyword>
<comment type="function">
    <text evidence="2">Pyridoxal 5'-phosphate (PLP)-binding protein, which is involved in PLP homeostasis.</text>
</comment>
<comment type="caution">
    <text evidence="5">The sequence shown here is derived from an EMBL/GenBank/DDBJ whole genome shotgun (WGS) entry which is preliminary data.</text>
</comment>
<evidence type="ECO:0000256" key="2">
    <source>
        <dbReference type="HAMAP-Rule" id="MF_02087"/>
    </source>
</evidence>
<dbReference type="PANTHER" id="PTHR10146">
    <property type="entry name" value="PROLINE SYNTHETASE CO-TRANSCRIBED BACTERIAL HOMOLOG PROTEIN"/>
    <property type="match status" value="1"/>
</dbReference>
<name>A0ABS1GJH4_9AQUI</name>
<feature type="modified residue" description="N6-(pyridoxal phosphate)lysine" evidence="2">
    <location>
        <position position="35"/>
    </location>
</feature>
<dbReference type="HAMAP" id="MF_02087">
    <property type="entry name" value="PLP_homeostasis"/>
    <property type="match status" value="1"/>
</dbReference>
<evidence type="ECO:0000256" key="1">
    <source>
        <dbReference type="ARBA" id="ARBA00022898"/>
    </source>
</evidence>
<dbReference type="CDD" id="cd00635">
    <property type="entry name" value="PLPDE_III_YBL036c_like"/>
    <property type="match status" value="1"/>
</dbReference>
<evidence type="ECO:0000313" key="5">
    <source>
        <dbReference type="EMBL" id="MBK3333077.1"/>
    </source>
</evidence>
<keyword evidence="1 2" id="KW-0663">Pyridoxal phosphate</keyword>
<dbReference type="InterPro" id="IPR011078">
    <property type="entry name" value="PyrdxlP_homeostasis"/>
</dbReference>
<evidence type="ECO:0000256" key="3">
    <source>
        <dbReference type="RuleBase" id="RU004514"/>
    </source>
</evidence>
<dbReference type="InterPro" id="IPR001608">
    <property type="entry name" value="Ala_racemase_N"/>
</dbReference>
<gene>
    <name evidence="5" type="ORF">GWK41_08345</name>
</gene>
<protein>
    <recommendedName>
        <fullName evidence="2">Pyridoxal phosphate homeostasis protein</fullName>
        <shortName evidence="2">PLP homeostasis protein</shortName>
    </recommendedName>
</protein>
<dbReference type="InterPro" id="IPR029066">
    <property type="entry name" value="PLP-binding_barrel"/>
</dbReference>
<dbReference type="PIRSF" id="PIRSF004848">
    <property type="entry name" value="YBL036c_PLPDEIII"/>
    <property type="match status" value="1"/>
</dbReference>
<dbReference type="SUPFAM" id="SSF51419">
    <property type="entry name" value="PLP-binding barrel"/>
    <property type="match status" value="1"/>
</dbReference>
<dbReference type="Pfam" id="PF01168">
    <property type="entry name" value="Ala_racemase_N"/>
    <property type="match status" value="1"/>
</dbReference>
<reference evidence="5 6" key="1">
    <citation type="journal article" date="2021" name="Syst. Appl. Microbiol.">
        <title>Persephonella atlantica sp. nov.: How to adapt to physico-chemical gradients in high temperature hydrothermal habitats.</title>
        <authorList>
            <person name="Francois D.X."/>
            <person name="Godfroy A."/>
            <person name="Mathien C."/>
            <person name="Aube J."/>
            <person name="Cathalot C."/>
            <person name="Lesongeur F."/>
            <person name="L'Haridon S."/>
            <person name="Philippon X."/>
            <person name="Roussel E.G."/>
        </authorList>
    </citation>
    <scope>NUCLEOTIDE SEQUENCE [LARGE SCALE GENOMIC DNA]</scope>
    <source>
        <strain evidence="5 6">MO1340</strain>
    </source>
</reference>
<organism evidence="5 6">
    <name type="scientific">Persephonella atlantica</name>
    <dbReference type="NCBI Taxonomy" id="2699429"/>
    <lineage>
        <taxon>Bacteria</taxon>
        <taxon>Pseudomonadati</taxon>
        <taxon>Aquificota</taxon>
        <taxon>Aquificia</taxon>
        <taxon>Aquificales</taxon>
        <taxon>Hydrogenothermaceae</taxon>
        <taxon>Persephonella</taxon>
    </lineage>
</organism>